<organism evidence="1 2">
    <name type="scientific">Liparis tanakae</name>
    <name type="common">Tanaka's snailfish</name>
    <dbReference type="NCBI Taxonomy" id="230148"/>
    <lineage>
        <taxon>Eukaryota</taxon>
        <taxon>Metazoa</taxon>
        <taxon>Chordata</taxon>
        <taxon>Craniata</taxon>
        <taxon>Vertebrata</taxon>
        <taxon>Euteleostomi</taxon>
        <taxon>Actinopterygii</taxon>
        <taxon>Neopterygii</taxon>
        <taxon>Teleostei</taxon>
        <taxon>Neoteleostei</taxon>
        <taxon>Acanthomorphata</taxon>
        <taxon>Eupercaria</taxon>
        <taxon>Perciformes</taxon>
        <taxon>Cottioidei</taxon>
        <taxon>Cottales</taxon>
        <taxon>Liparidae</taxon>
        <taxon>Liparis</taxon>
    </lineage>
</organism>
<proteinExistence type="predicted"/>
<sequence length="94" mass="10322">MTCMMLLRREKPSSSDSHFVSSTHSSPILGILSTCDFSSTTATPSAEGIHDGGMRILWTKRHIPPSPFTQFCFIKGSILRSLRKGPAARTLTQL</sequence>
<dbReference type="Proteomes" id="UP000314294">
    <property type="component" value="Unassembled WGS sequence"/>
</dbReference>
<name>A0A4Z2GSZ0_9TELE</name>
<comment type="caution">
    <text evidence="1">The sequence shown here is derived from an EMBL/GenBank/DDBJ whole genome shotgun (WGS) entry which is preliminary data.</text>
</comment>
<reference evidence="1 2" key="1">
    <citation type="submission" date="2019-03" db="EMBL/GenBank/DDBJ databases">
        <title>First draft genome of Liparis tanakae, snailfish: a comprehensive survey of snailfish specific genes.</title>
        <authorList>
            <person name="Kim W."/>
            <person name="Song I."/>
            <person name="Jeong J.-H."/>
            <person name="Kim D."/>
            <person name="Kim S."/>
            <person name="Ryu S."/>
            <person name="Song J.Y."/>
            <person name="Lee S.K."/>
        </authorList>
    </citation>
    <scope>NUCLEOTIDE SEQUENCE [LARGE SCALE GENOMIC DNA]</scope>
    <source>
        <tissue evidence="1">Muscle</tissue>
    </source>
</reference>
<accession>A0A4Z2GSZ0</accession>
<protein>
    <submittedName>
        <fullName evidence="1">Uncharacterized protein</fullName>
    </submittedName>
</protein>
<evidence type="ECO:0000313" key="1">
    <source>
        <dbReference type="EMBL" id="TNN56717.1"/>
    </source>
</evidence>
<evidence type="ECO:0000313" key="2">
    <source>
        <dbReference type="Proteomes" id="UP000314294"/>
    </source>
</evidence>
<keyword evidence="2" id="KW-1185">Reference proteome</keyword>
<dbReference type="AlphaFoldDB" id="A0A4Z2GSZ0"/>
<dbReference type="EMBL" id="SRLO01000422">
    <property type="protein sequence ID" value="TNN56717.1"/>
    <property type="molecule type" value="Genomic_DNA"/>
</dbReference>
<gene>
    <name evidence="1" type="ORF">EYF80_033062</name>
</gene>